<evidence type="ECO:0000256" key="1">
    <source>
        <dbReference type="ARBA" id="ARBA00023015"/>
    </source>
</evidence>
<dbReference type="PRINTS" id="PR00036">
    <property type="entry name" value="HTHLACI"/>
</dbReference>
<name>W1X777_9ZZZZ</name>
<gene>
    <name evidence="5" type="ORF">Q604_UNBC17874G0001</name>
</gene>
<dbReference type="Pfam" id="PF00356">
    <property type="entry name" value="LacI"/>
    <property type="match status" value="1"/>
</dbReference>
<dbReference type="InterPro" id="IPR010982">
    <property type="entry name" value="Lambda_DNA-bd_dom_sf"/>
</dbReference>
<dbReference type="SUPFAM" id="SSF47413">
    <property type="entry name" value="lambda repressor-like DNA-binding domains"/>
    <property type="match status" value="1"/>
</dbReference>
<dbReference type="PANTHER" id="PTHR30146:SF149">
    <property type="entry name" value="HTH-TYPE TRANSCRIPTIONAL REGULATOR EBGR"/>
    <property type="match status" value="1"/>
</dbReference>
<proteinExistence type="predicted"/>
<dbReference type="AlphaFoldDB" id="W1X777"/>
<feature type="domain" description="HTH lacI-type" evidence="4">
    <location>
        <begin position="2"/>
        <end position="58"/>
    </location>
</feature>
<feature type="non-terminal residue" evidence="5">
    <location>
        <position position="64"/>
    </location>
</feature>
<dbReference type="GO" id="GO:0003700">
    <property type="term" value="F:DNA-binding transcription factor activity"/>
    <property type="evidence" value="ECO:0007669"/>
    <property type="project" value="TreeGrafter"/>
</dbReference>
<comment type="caution">
    <text evidence="5">The sequence shown here is derived from an EMBL/GenBank/DDBJ whole genome shotgun (WGS) entry which is preliminary data.</text>
</comment>
<evidence type="ECO:0000256" key="3">
    <source>
        <dbReference type="ARBA" id="ARBA00023163"/>
    </source>
</evidence>
<dbReference type="PROSITE" id="PS50932">
    <property type="entry name" value="HTH_LACI_2"/>
    <property type="match status" value="1"/>
</dbReference>
<keyword evidence="1" id="KW-0805">Transcription regulation</keyword>
<dbReference type="InterPro" id="IPR000843">
    <property type="entry name" value="HTH_LacI"/>
</dbReference>
<accession>W1X777</accession>
<dbReference type="SMART" id="SM00354">
    <property type="entry name" value="HTH_LACI"/>
    <property type="match status" value="1"/>
</dbReference>
<sequence length="64" mass="7092">MATIKDIASIAGVSISTVSRVLNFDESLNVSDSTRQKILKIADELEYTSSSKKKKSKKNSFRIL</sequence>
<reference evidence="5" key="1">
    <citation type="submission" date="2013-12" db="EMBL/GenBank/DDBJ databases">
        <title>A Varibaculum cambriense genome reconstructed from a premature infant gut community with otherwise low bacterial novelty that shifts toward anaerobic metabolism during the third week of life.</title>
        <authorList>
            <person name="Brown C.T."/>
            <person name="Sharon I."/>
            <person name="Thomas B.C."/>
            <person name="Castelle C.J."/>
            <person name="Morowitz M.J."/>
            <person name="Banfield J.F."/>
        </authorList>
    </citation>
    <scope>NUCLEOTIDE SEQUENCE</scope>
</reference>
<evidence type="ECO:0000259" key="4">
    <source>
        <dbReference type="PROSITE" id="PS50932"/>
    </source>
</evidence>
<dbReference type="EMBL" id="AZMM01017874">
    <property type="protein sequence ID" value="ETJ25275.1"/>
    <property type="molecule type" value="Genomic_DNA"/>
</dbReference>
<dbReference type="Gene3D" id="1.10.260.40">
    <property type="entry name" value="lambda repressor-like DNA-binding domains"/>
    <property type="match status" value="1"/>
</dbReference>
<dbReference type="GO" id="GO:0000976">
    <property type="term" value="F:transcription cis-regulatory region binding"/>
    <property type="evidence" value="ECO:0007669"/>
    <property type="project" value="TreeGrafter"/>
</dbReference>
<protein>
    <submittedName>
        <fullName evidence="5">HTH-type transcriptional regulator EbgR</fullName>
    </submittedName>
</protein>
<organism evidence="5">
    <name type="scientific">human gut metagenome</name>
    <dbReference type="NCBI Taxonomy" id="408170"/>
    <lineage>
        <taxon>unclassified sequences</taxon>
        <taxon>metagenomes</taxon>
        <taxon>organismal metagenomes</taxon>
    </lineage>
</organism>
<dbReference type="PANTHER" id="PTHR30146">
    <property type="entry name" value="LACI-RELATED TRANSCRIPTIONAL REPRESSOR"/>
    <property type="match status" value="1"/>
</dbReference>
<keyword evidence="3" id="KW-0804">Transcription</keyword>
<keyword evidence="2" id="KW-0238">DNA-binding</keyword>
<evidence type="ECO:0000313" key="5">
    <source>
        <dbReference type="EMBL" id="ETJ25275.1"/>
    </source>
</evidence>
<evidence type="ECO:0000256" key="2">
    <source>
        <dbReference type="ARBA" id="ARBA00023125"/>
    </source>
</evidence>
<dbReference type="PROSITE" id="PS00356">
    <property type="entry name" value="HTH_LACI_1"/>
    <property type="match status" value="1"/>
</dbReference>
<dbReference type="CDD" id="cd01392">
    <property type="entry name" value="HTH_LacI"/>
    <property type="match status" value="1"/>
</dbReference>